<protein>
    <submittedName>
        <fullName evidence="1">Uncharacterized protein</fullName>
    </submittedName>
</protein>
<feature type="non-terminal residue" evidence="1">
    <location>
        <position position="1"/>
    </location>
</feature>
<evidence type="ECO:0000313" key="1">
    <source>
        <dbReference type="EMBL" id="GAG31827.1"/>
    </source>
</evidence>
<dbReference type="PANTHER" id="PTHR10668">
    <property type="entry name" value="PHYTOENE DEHYDROGENASE"/>
    <property type="match status" value="1"/>
</dbReference>
<sequence>FVYVLGFENCEDLKKHWDAMINDNAMVEQEGFNCCFPSVHDPYQAPPGRCSGLISQMAPYKLNGDKEKWLRMKFKEERAEKQLEVLRRYAPNMTKDKVLWWNMTTPADIENKFANMVEGSIKQGAYDSTQMGYWRPNDDCPNHRTPINNLYLGGASSYPGGLVLFGAGYGTANVVAEDIGAEKWWPVPEHVTAARAKGMPL</sequence>
<dbReference type="AlphaFoldDB" id="X0X8S0"/>
<name>X0X8S0_9ZZZZ</name>
<dbReference type="PANTHER" id="PTHR10668:SF103">
    <property type="entry name" value="PYRIDINE NUCLEOTIDE-DISULFIDE OXIDOREDUCTASE DOMAIN-CONTAINING PROTEIN 2"/>
    <property type="match status" value="1"/>
</dbReference>
<accession>X0X8S0</accession>
<proteinExistence type="predicted"/>
<gene>
    <name evidence="1" type="ORF">S01H1_66593</name>
</gene>
<reference evidence="1" key="1">
    <citation type="journal article" date="2014" name="Front. Microbiol.">
        <title>High frequency of phylogenetically diverse reductive dehalogenase-homologous genes in deep subseafloor sedimentary metagenomes.</title>
        <authorList>
            <person name="Kawai M."/>
            <person name="Futagami T."/>
            <person name="Toyoda A."/>
            <person name="Takaki Y."/>
            <person name="Nishi S."/>
            <person name="Hori S."/>
            <person name="Arai W."/>
            <person name="Tsubouchi T."/>
            <person name="Morono Y."/>
            <person name="Uchiyama I."/>
            <person name="Ito T."/>
            <person name="Fujiyama A."/>
            <person name="Inagaki F."/>
            <person name="Takami H."/>
        </authorList>
    </citation>
    <scope>NUCLEOTIDE SEQUENCE</scope>
    <source>
        <strain evidence="1">Expedition CK06-06</strain>
    </source>
</reference>
<dbReference type="EMBL" id="BARS01044038">
    <property type="protein sequence ID" value="GAG31827.1"/>
    <property type="molecule type" value="Genomic_DNA"/>
</dbReference>
<organism evidence="1">
    <name type="scientific">marine sediment metagenome</name>
    <dbReference type="NCBI Taxonomy" id="412755"/>
    <lineage>
        <taxon>unclassified sequences</taxon>
        <taxon>metagenomes</taxon>
        <taxon>ecological metagenomes</taxon>
    </lineage>
</organism>
<comment type="caution">
    <text evidence="1">The sequence shown here is derived from an EMBL/GenBank/DDBJ whole genome shotgun (WGS) entry which is preliminary data.</text>
</comment>